<keyword evidence="1" id="KW-1133">Transmembrane helix</keyword>
<keyword evidence="1" id="KW-0812">Transmembrane</keyword>
<dbReference type="Pfam" id="PF08592">
    <property type="entry name" value="Anthrone_oxy"/>
    <property type="match status" value="1"/>
</dbReference>
<sequence length="127" mass="13777">MKAMQAMNASVRNGVFFPAFFLTPVALALTAILAMRGGFARASGLFGLSAVIYLLFGLFLTMAINVPMNEALATVEVLQTVEDAQQIWNDYSPRWQFWNITRTIASGLSFVVALAGVLSLNSQRKGA</sequence>
<accession>A0A073IXH2</accession>
<protein>
    <submittedName>
        <fullName evidence="2">Membrane protein</fullName>
    </submittedName>
</protein>
<gene>
    <name evidence="2" type="ORF">DSW25_07620</name>
</gene>
<proteinExistence type="predicted"/>
<evidence type="ECO:0000256" key="1">
    <source>
        <dbReference type="SAM" id="Phobius"/>
    </source>
</evidence>
<dbReference type="EMBL" id="JAMC01000002">
    <property type="protein sequence ID" value="KEJ90067.1"/>
    <property type="molecule type" value="Genomic_DNA"/>
</dbReference>
<keyword evidence="3" id="KW-1185">Reference proteome</keyword>
<name>A0A073IXH2_9RHOB</name>
<dbReference type="AlphaFoldDB" id="A0A073IXH2"/>
<keyword evidence="1" id="KW-0472">Membrane</keyword>
<evidence type="ECO:0000313" key="2">
    <source>
        <dbReference type="EMBL" id="KEJ90067.1"/>
    </source>
</evidence>
<dbReference type="eggNOG" id="COG5500">
    <property type="taxonomic scope" value="Bacteria"/>
</dbReference>
<comment type="caution">
    <text evidence="2">The sequence shown here is derived from an EMBL/GenBank/DDBJ whole genome shotgun (WGS) entry which is preliminary data.</text>
</comment>
<feature type="transmembrane region" description="Helical" evidence="1">
    <location>
        <begin position="100"/>
        <end position="120"/>
    </location>
</feature>
<feature type="transmembrane region" description="Helical" evidence="1">
    <location>
        <begin position="15"/>
        <end position="33"/>
    </location>
</feature>
<evidence type="ECO:0000313" key="3">
    <source>
        <dbReference type="Proteomes" id="UP000027734"/>
    </source>
</evidence>
<organism evidence="2 3">
    <name type="scientific">Sulfitobacter donghicola DSW-25 = KCTC 12864 = JCM 14565</name>
    <dbReference type="NCBI Taxonomy" id="1300350"/>
    <lineage>
        <taxon>Bacteria</taxon>
        <taxon>Pseudomonadati</taxon>
        <taxon>Pseudomonadota</taxon>
        <taxon>Alphaproteobacteria</taxon>
        <taxon>Rhodobacterales</taxon>
        <taxon>Roseobacteraceae</taxon>
        <taxon>Sulfitobacter</taxon>
    </lineage>
</organism>
<reference evidence="2 3" key="1">
    <citation type="submission" date="2014-01" db="EMBL/GenBank/DDBJ databases">
        <title>Sulfitobacter donghicola JCM 14565 Genome Sequencing.</title>
        <authorList>
            <person name="Lai Q."/>
            <person name="Hong Z."/>
        </authorList>
    </citation>
    <scope>NUCLEOTIDE SEQUENCE [LARGE SCALE GENOMIC DNA]</scope>
    <source>
        <strain evidence="2 3">JCM 14565</strain>
    </source>
</reference>
<dbReference type="Proteomes" id="UP000027734">
    <property type="component" value="Unassembled WGS sequence"/>
</dbReference>
<feature type="transmembrane region" description="Helical" evidence="1">
    <location>
        <begin position="45"/>
        <end position="64"/>
    </location>
</feature>
<dbReference type="STRING" id="1300350.Z948_491"/>
<dbReference type="InterPro" id="IPR013901">
    <property type="entry name" value="Anthrone_oxy"/>
</dbReference>